<keyword evidence="2" id="KW-1185">Reference proteome</keyword>
<organism evidence="1 2">
    <name type="scientific">Chondromyces crocatus</name>
    <dbReference type="NCBI Taxonomy" id="52"/>
    <lineage>
        <taxon>Bacteria</taxon>
        <taxon>Pseudomonadati</taxon>
        <taxon>Myxococcota</taxon>
        <taxon>Polyangia</taxon>
        <taxon>Polyangiales</taxon>
        <taxon>Polyangiaceae</taxon>
        <taxon>Chondromyces</taxon>
    </lineage>
</organism>
<evidence type="ECO:0000313" key="2">
    <source>
        <dbReference type="Proteomes" id="UP000067626"/>
    </source>
</evidence>
<dbReference type="RefSeq" id="WP_050432439.1">
    <property type="nucleotide sequence ID" value="NZ_CP012159.1"/>
</dbReference>
<sequence>MAFATRGSLYLFVHNGVSPDEAEWNEATKGALNVPDPQHIRTLVFTDGGGPSNTTRAQTEGILRGRPSAVAVVTDSAWVRALVKVQGLTNPRNRAFSPREIQEAYWHLGLTADEITWSELQVREMRRQLDR</sequence>
<dbReference type="KEGG" id="ccro:CMC5_046690"/>
<accession>A0A0K1EI29</accession>
<dbReference type="AlphaFoldDB" id="A0A0K1EI29"/>
<dbReference type="EMBL" id="CP012159">
    <property type="protein sequence ID" value="AKT40514.1"/>
    <property type="molecule type" value="Genomic_DNA"/>
</dbReference>
<reference evidence="1 2" key="1">
    <citation type="submission" date="2015-07" db="EMBL/GenBank/DDBJ databases">
        <title>Genome analysis of myxobacterium Chondromyces crocatus Cm c5 reveals a high potential for natural compound synthesis and the genetic basis for the loss of fruiting body formation.</title>
        <authorList>
            <person name="Zaburannyi N."/>
            <person name="Bunk B."/>
            <person name="Maier J."/>
            <person name="Overmann J."/>
            <person name="Mueller R."/>
        </authorList>
    </citation>
    <scope>NUCLEOTIDE SEQUENCE [LARGE SCALE GENOMIC DNA]</scope>
    <source>
        <strain evidence="1 2">Cm c5</strain>
    </source>
</reference>
<gene>
    <name evidence="1" type="ORF">CMC5_046690</name>
</gene>
<name>A0A0K1EI29_CHOCO</name>
<protein>
    <submittedName>
        <fullName evidence="1">Uncharacterized protein</fullName>
    </submittedName>
</protein>
<evidence type="ECO:0000313" key="1">
    <source>
        <dbReference type="EMBL" id="AKT40514.1"/>
    </source>
</evidence>
<proteinExistence type="predicted"/>
<dbReference type="Proteomes" id="UP000067626">
    <property type="component" value="Chromosome"/>
</dbReference>